<dbReference type="OrthoDB" id="10629297at2759"/>
<evidence type="ECO:0000313" key="3">
    <source>
        <dbReference type="Proteomes" id="UP000073492"/>
    </source>
</evidence>
<reference evidence="2 3" key="1">
    <citation type="submission" date="2015-07" db="EMBL/GenBank/DDBJ databases">
        <title>Comparative genomics of the Sigatoka disease complex on banana suggests a link between parallel evolutionary changes in Pseudocercospora fijiensis and Pseudocercospora eumusae and increased virulence on the banana host.</title>
        <authorList>
            <person name="Chang T.-C."/>
            <person name="Salvucci A."/>
            <person name="Crous P.W."/>
            <person name="Stergiopoulos I."/>
        </authorList>
    </citation>
    <scope>NUCLEOTIDE SEQUENCE [LARGE SCALE GENOMIC DNA]</scope>
    <source>
        <strain evidence="2 3">CBS 116634</strain>
    </source>
</reference>
<dbReference type="AlphaFoldDB" id="A0A139I1U4"/>
<sequence>MERIDDGTIYYCNSDPRVTRPDGTAEAWSPPGGLMLTDDDRLENMSPEVLGRERAGRNDRLSRRADPIQLDHDDGLAARSSEFVEVDHGFEEEEHEDLVRTTSEPPTPGDLGEDAFDAIQDNFEEFLRASYGLELLEKYGFLLLNGLWL</sequence>
<evidence type="ECO:0000256" key="1">
    <source>
        <dbReference type="SAM" id="MobiDB-lite"/>
    </source>
</evidence>
<accession>A0A139I1U4</accession>
<organism evidence="2 3">
    <name type="scientific">Pseudocercospora musae</name>
    <dbReference type="NCBI Taxonomy" id="113226"/>
    <lineage>
        <taxon>Eukaryota</taxon>
        <taxon>Fungi</taxon>
        <taxon>Dikarya</taxon>
        <taxon>Ascomycota</taxon>
        <taxon>Pezizomycotina</taxon>
        <taxon>Dothideomycetes</taxon>
        <taxon>Dothideomycetidae</taxon>
        <taxon>Mycosphaerellales</taxon>
        <taxon>Mycosphaerellaceae</taxon>
        <taxon>Pseudocercospora</taxon>
    </lineage>
</organism>
<dbReference type="EMBL" id="LFZO01000416">
    <property type="protein sequence ID" value="KXT08677.1"/>
    <property type="molecule type" value="Genomic_DNA"/>
</dbReference>
<gene>
    <name evidence="2" type="ORF">AC579_3965</name>
</gene>
<evidence type="ECO:0000313" key="2">
    <source>
        <dbReference type="EMBL" id="KXT08677.1"/>
    </source>
</evidence>
<feature type="region of interest" description="Disordered" evidence="1">
    <location>
        <begin position="90"/>
        <end position="110"/>
    </location>
</feature>
<name>A0A139I1U4_9PEZI</name>
<proteinExistence type="predicted"/>
<dbReference type="Proteomes" id="UP000073492">
    <property type="component" value="Unassembled WGS sequence"/>
</dbReference>
<comment type="caution">
    <text evidence="2">The sequence shown here is derived from an EMBL/GenBank/DDBJ whole genome shotgun (WGS) entry which is preliminary data.</text>
</comment>
<keyword evidence="3" id="KW-1185">Reference proteome</keyword>
<feature type="compositionally biased region" description="Basic and acidic residues" evidence="1">
    <location>
        <begin position="50"/>
        <end position="74"/>
    </location>
</feature>
<protein>
    <submittedName>
        <fullName evidence="2">Uncharacterized protein</fullName>
    </submittedName>
</protein>
<feature type="region of interest" description="Disordered" evidence="1">
    <location>
        <begin position="14"/>
        <end position="74"/>
    </location>
</feature>